<accession>A0AB38U1E6</accession>
<evidence type="ECO:0000313" key="5">
    <source>
        <dbReference type="Proteomes" id="UP001059745"/>
    </source>
</evidence>
<dbReference type="Proteomes" id="UP001059745">
    <property type="component" value="Chromosome 2"/>
</dbReference>
<dbReference type="SMART" id="SM00062">
    <property type="entry name" value="PBPb"/>
    <property type="match status" value="1"/>
</dbReference>
<dbReference type="InterPro" id="IPR001638">
    <property type="entry name" value="Solute-binding_3/MltF_N"/>
</dbReference>
<dbReference type="PANTHER" id="PTHR35936:SF19">
    <property type="entry name" value="AMINO-ACID-BINDING PROTEIN YXEM-RELATED"/>
    <property type="match status" value="1"/>
</dbReference>
<dbReference type="RefSeq" id="WP_013690877.1">
    <property type="nucleotide sequence ID" value="NZ_CADEPT010000003.1"/>
</dbReference>
<feature type="domain" description="Solute-binding protein family 3/N-terminal" evidence="3">
    <location>
        <begin position="37"/>
        <end position="264"/>
    </location>
</feature>
<dbReference type="EMBL" id="CP104215">
    <property type="protein sequence ID" value="UWX73814.1"/>
    <property type="molecule type" value="Genomic_DNA"/>
</dbReference>
<gene>
    <name evidence="4" type="ORF">NYZ96_19920</name>
</gene>
<dbReference type="SUPFAM" id="SSF53850">
    <property type="entry name" value="Periplasmic binding protein-like II"/>
    <property type="match status" value="1"/>
</dbReference>
<protein>
    <submittedName>
        <fullName evidence="4">Transporter substrate-binding domain-containing protein</fullName>
    </submittedName>
</protein>
<evidence type="ECO:0000256" key="1">
    <source>
        <dbReference type="ARBA" id="ARBA00022729"/>
    </source>
</evidence>
<dbReference type="PROSITE" id="PS51257">
    <property type="entry name" value="PROKAR_LIPOPROTEIN"/>
    <property type="match status" value="1"/>
</dbReference>
<feature type="chain" id="PRO_5044277517" evidence="2">
    <location>
        <begin position="19"/>
        <end position="276"/>
    </location>
</feature>
<organism evidence="4 5">
    <name type="scientific">Burkholderia gladioli</name>
    <name type="common">Pseudomonas marginata</name>
    <name type="synonym">Phytomonas marginata</name>
    <dbReference type="NCBI Taxonomy" id="28095"/>
    <lineage>
        <taxon>Bacteria</taxon>
        <taxon>Pseudomonadati</taxon>
        <taxon>Pseudomonadota</taxon>
        <taxon>Betaproteobacteria</taxon>
        <taxon>Burkholderiales</taxon>
        <taxon>Burkholderiaceae</taxon>
        <taxon>Burkholderia</taxon>
    </lineage>
</organism>
<name>A0AB38U1E6_BURGA</name>
<evidence type="ECO:0000256" key="2">
    <source>
        <dbReference type="SAM" id="SignalP"/>
    </source>
</evidence>
<dbReference type="Pfam" id="PF00497">
    <property type="entry name" value="SBP_bac_3"/>
    <property type="match status" value="1"/>
</dbReference>
<evidence type="ECO:0000313" key="4">
    <source>
        <dbReference type="EMBL" id="UWX73814.1"/>
    </source>
</evidence>
<dbReference type="GeneID" id="66460084"/>
<keyword evidence="1 2" id="KW-0732">Signal</keyword>
<reference evidence="4" key="1">
    <citation type="submission" date="2022-09" db="EMBL/GenBank/DDBJ databases">
        <title>Genomic of Burkholderia gladioli.</title>
        <authorList>
            <person name="Wu H."/>
        </authorList>
    </citation>
    <scope>NUCLEOTIDE SEQUENCE</scope>
    <source>
        <strain evidence="4">ZN-S4</strain>
    </source>
</reference>
<evidence type="ECO:0000259" key="3">
    <source>
        <dbReference type="SMART" id="SM00062"/>
    </source>
</evidence>
<feature type="signal peptide" evidence="2">
    <location>
        <begin position="1"/>
        <end position="18"/>
    </location>
</feature>
<dbReference type="AlphaFoldDB" id="A0AB38U1E6"/>
<dbReference type="Gene3D" id="3.40.190.10">
    <property type="entry name" value="Periplasmic binding protein-like II"/>
    <property type="match status" value="2"/>
</dbReference>
<sequence length="276" mass="29531">MLLKNWFVNAVASCVVFAACADAASALTLEQVQAKGVMTVATEDDFRPFEFIQDGKPAGLDNALLEQLRKSSGFRIEQNIIPWSGLLPGVTTGKYDVALTSVVVTPERAKTLDFTMPVADATQYYVVRNGETRIKSVADLAGKVVGVQAGGGSYAALADLGKTLAAHGGQVGKVVQYASFPEAYQDLSNGRLDYVINGVVNLTSLVHEHPDRFRMGTAVGAPTYAAWAVAKGNTTLLRYLNSFLARTRADGSLYALQRKWLGTTFESMPLSALSGN</sequence>
<dbReference type="PANTHER" id="PTHR35936">
    <property type="entry name" value="MEMBRANE-BOUND LYTIC MUREIN TRANSGLYCOSYLASE F"/>
    <property type="match status" value="1"/>
</dbReference>
<proteinExistence type="predicted"/>